<keyword evidence="2" id="KW-1185">Reference proteome</keyword>
<dbReference type="AlphaFoldDB" id="A0A5B7EU60"/>
<evidence type="ECO:0000313" key="2">
    <source>
        <dbReference type="Proteomes" id="UP000324222"/>
    </source>
</evidence>
<proteinExistence type="predicted"/>
<sequence>MPHCDGSASMFVTLSVCDNVAEEEVWTLKLGSQFAGGRSGDPLSDGTRGPCWLTPRTPRQEGQCHMDQGYMVHAGAKRVT</sequence>
<protein>
    <submittedName>
        <fullName evidence="1">Uncharacterized protein</fullName>
    </submittedName>
</protein>
<name>A0A5B7EU60_PORTR</name>
<gene>
    <name evidence="1" type="ORF">E2C01_031695</name>
</gene>
<organism evidence="1 2">
    <name type="scientific">Portunus trituberculatus</name>
    <name type="common">Swimming crab</name>
    <name type="synonym">Neptunus trituberculatus</name>
    <dbReference type="NCBI Taxonomy" id="210409"/>
    <lineage>
        <taxon>Eukaryota</taxon>
        <taxon>Metazoa</taxon>
        <taxon>Ecdysozoa</taxon>
        <taxon>Arthropoda</taxon>
        <taxon>Crustacea</taxon>
        <taxon>Multicrustacea</taxon>
        <taxon>Malacostraca</taxon>
        <taxon>Eumalacostraca</taxon>
        <taxon>Eucarida</taxon>
        <taxon>Decapoda</taxon>
        <taxon>Pleocyemata</taxon>
        <taxon>Brachyura</taxon>
        <taxon>Eubrachyura</taxon>
        <taxon>Portunoidea</taxon>
        <taxon>Portunidae</taxon>
        <taxon>Portuninae</taxon>
        <taxon>Portunus</taxon>
    </lineage>
</organism>
<dbReference type="EMBL" id="VSRR010004005">
    <property type="protein sequence ID" value="MPC38191.1"/>
    <property type="molecule type" value="Genomic_DNA"/>
</dbReference>
<dbReference type="Proteomes" id="UP000324222">
    <property type="component" value="Unassembled WGS sequence"/>
</dbReference>
<comment type="caution">
    <text evidence="1">The sequence shown here is derived from an EMBL/GenBank/DDBJ whole genome shotgun (WGS) entry which is preliminary data.</text>
</comment>
<evidence type="ECO:0000313" key="1">
    <source>
        <dbReference type="EMBL" id="MPC38191.1"/>
    </source>
</evidence>
<reference evidence="1 2" key="1">
    <citation type="submission" date="2019-05" db="EMBL/GenBank/DDBJ databases">
        <title>Another draft genome of Portunus trituberculatus and its Hox gene families provides insights of decapod evolution.</title>
        <authorList>
            <person name="Jeong J.-H."/>
            <person name="Song I."/>
            <person name="Kim S."/>
            <person name="Choi T."/>
            <person name="Kim D."/>
            <person name="Ryu S."/>
            <person name="Kim W."/>
        </authorList>
    </citation>
    <scope>NUCLEOTIDE SEQUENCE [LARGE SCALE GENOMIC DNA]</scope>
    <source>
        <tissue evidence="1">Muscle</tissue>
    </source>
</reference>
<accession>A0A5B7EU60</accession>